<dbReference type="PROSITE" id="PS50929">
    <property type="entry name" value="ABC_TM1F"/>
    <property type="match status" value="1"/>
</dbReference>
<dbReference type="SUPFAM" id="SSF90123">
    <property type="entry name" value="ABC transporter transmembrane region"/>
    <property type="match status" value="1"/>
</dbReference>
<dbReference type="PROSITE" id="PS00211">
    <property type="entry name" value="ABC_TRANSPORTER_1"/>
    <property type="match status" value="1"/>
</dbReference>
<dbReference type="InterPro" id="IPR017871">
    <property type="entry name" value="ABC_transporter-like_CS"/>
</dbReference>
<dbReference type="SUPFAM" id="SSF52540">
    <property type="entry name" value="P-loop containing nucleoside triphosphate hydrolases"/>
    <property type="match status" value="1"/>
</dbReference>
<feature type="transmembrane region" description="Helical" evidence="9">
    <location>
        <begin position="294"/>
        <end position="313"/>
    </location>
</feature>
<feature type="transmembrane region" description="Helical" evidence="9">
    <location>
        <begin position="263"/>
        <end position="282"/>
    </location>
</feature>
<dbReference type="EMBL" id="CAWVOK010000034">
    <property type="protein sequence ID" value="CAK8163576.1"/>
    <property type="molecule type" value="Genomic_DNA"/>
</dbReference>
<comment type="similarity">
    <text evidence="2">Belongs to the ABC transporter superfamily.</text>
</comment>
<evidence type="ECO:0000256" key="8">
    <source>
        <dbReference type="ARBA" id="ARBA00024725"/>
    </source>
</evidence>
<evidence type="ECO:0000256" key="7">
    <source>
        <dbReference type="ARBA" id="ARBA00023136"/>
    </source>
</evidence>
<evidence type="ECO:0000313" key="12">
    <source>
        <dbReference type="EMBL" id="CAK8163576.1"/>
    </source>
</evidence>
<evidence type="ECO:0000256" key="3">
    <source>
        <dbReference type="ARBA" id="ARBA00022692"/>
    </source>
</evidence>
<dbReference type="SMART" id="SM00382">
    <property type="entry name" value="AAA"/>
    <property type="match status" value="1"/>
</dbReference>
<dbReference type="InterPro" id="IPR003439">
    <property type="entry name" value="ABC_transporter-like_ATP-bd"/>
</dbReference>
<comment type="caution">
    <text evidence="12">The sequence shown here is derived from an EMBL/GenBank/DDBJ whole genome shotgun (WGS) entry which is preliminary data.</text>
</comment>
<dbReference type="PANTHER" id="PTHR43394">
    <property type="entry name" value="ATP-DEPENDENT PERMEASE MDL1, MITOCHONDRIAL"/>
    <property type="match status" value="1"/>
</dbReference>
<evidence type="ECO:0000256" key="5">
    <source>
        <dbReference type="ARBA" id="ARBA00022840"/>
    </source>
</evidence>
<evidence type="ECO:0000256" key="2">
    <source>
        <dbReference type="ARBA" id="ARBA00005417"/>
    </source>
</evidence>
<evidence type="ECO:0000256" key="9">
    <source>
        <dbReference type="SAM" id="Phobius"/>
    </source>
</evidence>
<keyword evidence="13" id="KW-1185">Reference proteome</keyword>
<keyword evidence="7 9" id="KW-0472">Membrane</keyword>
<accession>A0ABM9N999</accession>
<evidence type="ECO:0000313" key="13">
    <source>
        <dbReference type="Proteomes" id="UP001314181"/>
    </source>
</evidence>
<dbReference type="InterPro" id="IPR036640">
    <property type="entry name" value="ABC1_TM_sf"/>
</dbReference>
<evidence type="ECO:0000259" key="11">
    <source>
        <dbReference type="PROSITE" id="PS50929"/>
    </source>
</evidence>
<proteinExistence type="inferred from homology"/>
<reference evidence="12 13" key="1">
    <citation type="submission" date="2024-01" db="EMBL/GenBank/DDBJ databases">
        <authorList>
            <person name="Kunselman E."/>
        </authorList>
    </citation>
    <scope>NUCLEOTIDE SEQUENCE [LARGE SCALE GENOMIC DNA]</scope>
    <source>
        <strain evidence="12">2 abalone samples</strain>
    </source>
</reference>
<gene>
    <name evidence="12" type="ORF">CAXC1_80034</name>
</gene>
<organism evidence="12 13">
    <name type="scientific">Candidatus Xenohaliotis californiensis</name>
    <dbReference type="NCBI Taxonomy" id="84677"/>
    <lineage>
        <taxon>Bacteria</taxon>
        <taxon>Pseudomonadati</taxon>
        <taxon>Pseudomonadota</taxon>
        <taxon>Alphaproteobacteria</taxon>
        <taxon>Rickettsiales</taxon>
        <taxon>Anaplasmataceae</taxon>
        <taxon>Candidatus Xenohaliotis</taxon>
    </lineage>
</organism>
<dbReference type="InterPro" id="IPR011527">
    <property type="entry name" value="ABC1_TM_dom"/>
</dbReference>
<keyword evidence="6 9" id="KW-1133">Transmembrane helix</keyword>
<feature type="transmembrane region" description="Helical" evidence="9">
    <location>
        <begin position="30"/>
        <end position="53"/>
    </location>
</feature>
<keyword evidence="3 9" id="KW-0812">Transmembrane</keyword>
<dbReference type="RefSeq" id="WP_338364917.1">
    <property type="nucleotide sequence ID" value="NZ_CAWVOK010000034.1"/>
</dbReference>
<sequence>MINDKNLHSNSPPPLNALAFLLYFIRPYRLYFALMFICFLASVVDRTVVPYLFKIIIDKIELCTTDKNDVFFSVVWNIGFVVFLSFMLEISYRIKGFIEAKIMPAFQADMRMKSTVWLQRYPMSYFINNSTGSIASRINDMPRSCDEILSTMIEVVVPVFCTALVSLFMFGSISYYLALFFLGWFVLHISVTLFFTKQCMNHAGMHAYDVSKLQGVITDSMHNIFNVKMFARNSYESSYIAKYQKKEYASHNKVINHTEKTKMVLGVLTSFEYGGMLIISLFGWKKGFMSIGDVVFVFNIATNMIMLAWWLVLEMPFFFRNFGILQQALSVFKTSASDHLDKEGGKNLIVTNGAISFTDVNFGYLKGRNVFDNLNVVIEPKTTIGLVGSSGSGKSTFINLLQRFYCLNAGKIKIDDQDIASVSIGSLSSNIAVVPQNVTLFNRSIAENIMCANPNATYDDMLMATKKACCHDFIMNTEYGYNSLISDVATNLSGGQKQLIGIARAIIHNAPILILDEATSALDYVTEMKIRNIISDLMIDKTVIVVAHRLSTVTKLDRILVFNNGKIVEDGTHSGLLSYNSHYSLLWHTHNNGFIL</sequence>
<feature type="domain" description="ABC transporter" evidence="10">
    <location>
        <begin position="355"/>
        <end position="589"/>
    </location>
</feature>
<protein>
    <submittedName>
        <fullName evidence="12">ABC transporter ATP-binding protein</fullName>
    </submittedName>
</protein>
<name>A0ABM9N999_9RICK</name>
<dbReference type="Pfam" id="PF00664">
    <property type="entry name" value="ABC_membrane"/>
    <property type="match status" value="1"/>
</dbReference>
<evidence type="ECO:0000256" key="4">
    <source>
        <dbReference type="ARBA" id="ARBA00022741"/>
    </source>
</evidence>
<comment type="subcellular location">
    <subcellularLocation>
        <location evidence="1">Cell membrane</location>
        <topology evidence="1">Multi-pass membrane protein</topology>
    </subcellularLocation>
</comment>
<dbReference type="PANTHER" id="PTHR43394:SF1">
    <property type="entry name" value="ATP-BINDING CASSETTE SUB-FAMILY B MEMBER 10, MITOCHONDRIAL"/>
    <property type="match status" value="1"/>
</dbReference>
<feature type="transmembrane region" description="Helical" evidence="9">
    <location>
        <begin position="175"/>
        <end position="195"/>
    </location>
</feature>
<dbReference type="Gene3D" id="3.40.50.300">
    <property type="entry name" value="P-loop containing nucleotide triphosphate hydrolases"/>
    <property type="match status" value="1"/>
</dbReference>
<evidence type="ECO:0000256" key="6">
    <source>
        <dbReference type="ARBA" id="ARBA00022989"/>
    </source>
</evidence>
<feature type="transmembrane region" description="Helical" evidence="9">
    <location>
        <begin position="148"/>
        <end position="169"/>
    </location>
</feature>
<evidence type="ECO:0000256" key="1">
    <source>
        <dbReference type="ARBA" id="ARBA00004651"/>
    </source>
</evidence>
<dbReference type="InterPro" id="IPR003593">
    <property type="entry name" value="AAA+_ATPase"/>
</dbReference>
<dbReference type="PROSITE" id="PS50893">
    <property type="entry name" value="ABC_TRANSPORTER_2"/>
    <property type="match status" value="1"/>
</dbReference>
<feature type="domain" description="ABC transmembrane type-1" evidence="11">
    <location>
        <begin position="33"/>
        <end position="306"/>
    </location>
</feature>
<dbReference type="GO" id="GO:0005524">
    <property type="term" value="F:ATP binding"/>
    <property type="evidence" value="ECO:0007669"/>
    <property type="project" value="UniProtKB-KW"/>
</dbReference>
<dbReference type="InterPro" id="IPR039421">
    <property type="entry name" value="Type_1_exporter"/>
</dbReference>
<comment type="function">
    <text evidence="8">Part of an ABC transporter complex. Transmembrane domains (TMD) form a pore in the inner membrane and the ATP-binding domain (NBD) is responsible for energy generation.</text>
</comment>
<dbReference type="InterPro" id="IPR027417">
    <property type="entry name" value="P-loop_NTPase"/>
</dbReference>
<dbReference type="Proteomes" id="UP001314181">
    <property type="component" value="Unassembled WGS sequence"/>
</dbReference>
<feature type="transmembrane region" description="Helical" evidence="9">
    <location>
        <begin position="73"/>
        <end position="92"/>
    </location>
</feature>
<keyword evidence="5 12" id="KW-0067">ATP-binding</keyword>
<dbReference type="Pfam" id="PF00005">
    <property type="entry name" value="ABC_tran"/>
    <property type="match status" value="1"/>
</dbReference>
<dbReference type="Gene3D" id="1.20.1560.10">
    <property type="entry name" value="ABC transporter type 1, transmembrane domain"/>
    <property type="match status" value="1"/>
</dbReference>
<keyword evidence="4" id="KW-0547">Nucleotide-binding</keyword>
<evidence type="ECO:0000259" key="10">
    <source>
        <dbReference type="PROSITE" id="PS50893"/>
    </source>
</evidence>